<dbReference type="PANTHER" id="PTHR43780:SF2">
    <property type="entry name" value="1-AMINOCYCLOPROPANE-1-CARBOXYLATE DEAMINASE-RELATED"/>
    <property type="match status" value="1"/>
</dbReference>
<reference evidence="7 8" key="1">
    <citation type="submission" date="2020-02" db="EMBL/GenBank/DDBJ databases">
        <title>Genome sequence of Roseobacter ponti.</title>
        <authorList>
            <person name="Hollensteiner J."/>
            <person name="Schneider D."/>
            <person name="Poehlein A."/>
            <person name="Daniel R."/>
        </authorList>
    </citation>
    <scope>NUCLEOTIDE SEQUENCE [LARGE SCALE GENOMIC DNA]</scope>
    <source>
        <strain evidence="7 8">DSM 106830</strain>
    </source>
</reference>
<evidence type="ECO:0000256" key="2">
    <source>
        <dbReference type="ARBA" id="ARBA00008639"/>
    </source>
</evidence>
<comment type="similarity">
    <text evidence="2">Belongs to the ACC deaminase/D-cysteine desulfhydrase family.</text>
</comment>
<accession>A0A858SUF7</accession>
<evidence type="ECO:0000256" key="5">
    <source>
        <dbReference type="PIRSR" id="PIRSR006278-2"/>
    </source>
</evidence>
<dbReference type="Pfam" id="PF00291">
    <property type="entry name" value="PALP"/>
    <property type="match status" value="1"/>
</dbReference>
<dbReference type="AlphaFoldDB" id="A0A858SUF7"/>
<dbReference type="Proteomes" id="UP000503308">
    <property type="component" value="Chromosome"/>
</dbReference>
<evidence type="ECO:0000256" key="3">
    <source>
        <dbReference type="ARBA" id="ARBA00022898"/>
    </source>
</evidence>
<evidence type="ECO:0000313" key="8">
    <source>
        <dbReference type="Proteomes" id="UP000503308"/>
    </source>
</evidence>
<dbReference type="RefSeq" id="WP_169640854.1">
    <property type="nucleotide sequence ID" value="NZ_CP048788.1"/>
</dbReference>
<feature type="modified residue" description="N6-(pyridoxal phosphate)lysine" evidence="5">
    <location>
        <position position="44"/>
    </location>
</feature>
<evidence type="ECO:0000313" key="7">
    <source>
        <dbReference type="EMBL" id="QJF51637.1"/>
    </source>
</evidence>
<feature type="active site" description="Nucleophile" evidence="4">
    <location>
        <position position="71"/>
    </location>
</feature>
<name>A0A858SUF7_9RHOB</name>
<keyword evidence="8" id="KW-1185">Reference proteome</keyword>
<dbReference type="SUPFAM" id="SSF53686">
    <property type="entry name" value="Tryptophan synthase beta subunit-like PLP-dependent enzymes"/>
    <property type="match status" value="1"/>
</dbReference>
<keyword evidence="3 5" id="KW-0663">Pyridoxal phosphate</keyword>
<comment type="cofactor">
    <cofactor evidence="1">
        <name>pyridoxal 5'-phosphate</name>
        <dbReference type="ChEBI" id="CHEBI:597326"/>
    </cofactor>
</comment>
<organism evidence="7 8">
    <name type="scientific">Roseobacter ponti</name>
    <dbReference type="NCBI Taxonomy" id="1891787"/>
    <lineage>
        <taxon>Bacteria</taxon>
        <taxon>Pseudomonadati</taxon>
        <taxon>Pseudomonadota</taxon>
        <taxon>Alphaproteobacteria</taxon>
        <taxon>Rhodobacterales</taxon>
        <taxon>Roseobacteraceae</taxon>
        <taxon>Roseobacter</taxon>
    </lineage>
</organism>
<evidence type="ECO:0000256" key="1">
    <source>
        <dbReference type="ARBA" id="ARBA00001933"/>
    </source>
</evidence>
<evidence type="ECO:0000259" key="6">
    <source>
        <dbReference type="Pfam" id="PF00291"/>
    </source>
</evidence>
<proteinExistence type="inferred from homology"/>
<gene>
    <name evidence="7" type="ORF">G3256_10935</name>
</gene>
<sequence>MHRRAVIVSDPTPLTRLPVLSGTLGIELFIKRDDLAGPSLGGNKARQLEYYFGAAGAAGADTILITGAVQSNFVRLAAAVAGSLGMRAIVQLEERVADDSPPYRRSGNVLLLQMLGAEVMHYPEGEDEAGADRALENRAAELKRDGRVPYIIPLAEGHPPLGALGYVDAAREILAQDAGFDTFVVASGSGATHAGLLAGLRGAGSRAQVIGSCVRRDRVSQTARIGRVTKRLAQICEDARAVRDNDILIWDGALAPGYGRIGPVAADAMKMMATSEGLLLDPVYTARSFAAVPALVADGTIAPGSRVCYIHTGGLAALFAYSDHIGGAN</sequence>
<dbReference type="InterPro" id="IPR001926">
    <property type="entry name" value="TrpB-like_PALP"/>
</dbReference>
<dbReference type="GO" id="GO:0019148">
    <property type="term" value="F:D-cysteine desulfhydrase activity"/>
    <property type="evidence" value="ECO:0007669"/>
    <property type="project" value="TreeGrafter"/>
</dbReference>
<protein>
    <submittedName>
        <fullName evidence="7">D-cysteine desulfhydrase family protein</fullName>
    </submittedName>
</protein>
<dbReference type="InterPro" id="IPR027278">
    <property type="entry name" value="ACCD_DCysDesulf"/>
</dbReference>
<dbReference type="KEGG" id="rpon:G3256_10935"/>
<dbReference type="Gene3D" id="3.40.50.1100">
    <property type="match status" value="2"/>
</dbReference>
<dbReference type="PIRSF" id="PIRSF006278">
    <property type="entry name" value="ACCD_DCysDesulf"/>
    <property type="match status" value="1"/>
</dbReference>
<dbReference type="PANTHER" id="PTHR43780">
    <property type="entry name" value="1-AMINOCYCLOPROPANE-1-CARBOXYLATE DEAMINASE-RELATED"/>
    <property type="match status" value="1"/>
</dbReference>
<feature type="domain" description="Tryptophan synthase beta chain-like PALP" evidence="6">
    <location>
        <begin position="11"/>
        <end position="313"/>
    </location>
</feature>
<dbReference type="InterPro" id="IPR036052">
    <property type="entry name" value="TrpB-like_PALP_sf"/>
</dbReference>
<evidence type="ECO:0000256" key="4">
    <source>
        <dbReference type="PIRSR" id="PIRSR006278-1"/>
    </source>
</evidence>
<dbReference type="EMBL" id="CP048788">
    <property type="protein sequence ID" value="QJF51637.1"/>
    <property type="molecule type" value="Genomic_DNA"/>
</dbReference>